<evidence type="ECO:0000313" key="2">
    <source>
        <dbReference type="EMBL" id="KAF1950344.1"/>
    </source>
</evidence>
<dbReference type="Gene3D" id="3.40.50.1240">
    <property type="entry name" value="Phosphoglycerate mutase-like"/>
    <property type="match status" value="1"/>
</dbReference>
<dbReference type="GO" id="GO:0016791">
    <property type="term" value="F:phosphatase activity"/>
    <property type="evidence" value="ECO:0007669"/>
    <property type="project" value="TreeGrafter"/>
</dbReference>
<reference evidence="2" key="1">
    <citation type="journal article" date="2020" name="Stud. Mycol.">
        <title>101 Dothideomycetes genomes: a test case for predicting lifestyles and emergence of pathogens.</title>
        <authorList>
            <person name="Haridas S."/>
            <person name="Albert R."/>
            <person name="Binder M."/>
            <person name="Bloem J."/>
            <person name="Labutti K."/>
            <person name="Salamov A."/>
            <person name="Andreopoulos B."/>
            <person name="Baker S."/>
            <person name="Barry K."/>
            <person name="Bills G."/>
            <person name="Bluhm B."/>
            <person name="Cannon C."/>
            <person name="Castanera R."/>
            <person name="Culley D."/>
            <person name="Daum C."/>
            <person name="Ezra D."/>
            <person name="Gonzalez J."/>
            <person name="Henrissat B."/>
            <person name="Kuo A."/>
            <person name="Liang C."/>
            <person name="Lipzen A."/>
            <person name="Lutzoni F."/>
            <person name="Magnuson J."/>
            <person name="Mondo S."/>
            <person name="Nolan M."/>
            <person name="Ohm R."/>
            <person name="Pangilinan J."/>
            <person name="Park H.-J."/>
            <person name="Ramirez L."/>
            <person name="Alfaro M."/>
            <person name="Sun H."/>
            <person name="Tritt A."/>
            <person name="Yoshinaga Y."/>
            <person name="Zwiers L.-H."/>
            <person name="Turgeon B."/>
            <person name="Goodwin S."/>
            <person name="Spatafora J."/>
            <person name="Crous P."/>
            <person name="Grigoriev I."/>
        </authorList>
    </citation>
    <scope>NUCLEOTIDE SEQUENCE</scope>
    <source>
        <strain evidence="2">CBS 675.92</strain>
    </source>
</reference>
<protein>
    <submittedName>
        <fullName evidence="2">Phosphoglycerate mutase-like protein</fullName>
    </submittedName>
</protein>
<sequence length="227" mass="25316">MTTPAPPLITLIRHGESLHNIQRPYPHRDPPLTAAGQTATSNTTITPLPDLIVISPMTRTLQTAINMFPDLQGPNPPSIPVQIWPDLCETYDAECNKGSPRAEIAAAFPQFDFAECSEVWDYPGYSFAEATARAERVRKRLKGLTEEGKYRNIAVVTHRGIIAFLAKGRRFGVCERRVFRFATEVEVDDVGLRWGTNCESLGEQDFGPSVLVLWKKKEGWEVASDGF</sequence>
<dbReference type="SUPFAM" id="SSF53254">
    <property type="entry name" value="Phosphoglycerate mutase-like"/>
    <property type="match status" value="1"/>
</dbReference>
<proteinExistence type="predicted"/>
<dbReference type="GO" id="GO:0005737">
    <property type="term" value="C:cytoplasm"/>
    <property type="evidence" value="ECO:0007669"/>
    <property type="project" value="TreeGrafter"/>
</dbReference>
<dbReference type="EMBL" id="ML977026">
    <property type="protein sequence ID" value="KAF1950344.1"/>
    <property type="molecule type" value="Genomic_DNA"/>
</dbReference>
<evidence type="ECO:0000256" key="1">
    <source>
        <dbReference type="SAM" id="MobiDB-lite"/>
    </source>
</evidence>
<dbReference type="PANTHER" id="PTHR48100">
    <property type="entry name" value="BROAD-SPECIFICITY PHOSPHATASE YOR283W-RELATED"/>
    <property type="match status" value="1"/>
</dbReference>
<dbReference type="PROSITE" id="PS00175">
    <property type="entry name" value="PG_MUTASE"/>
    <property type="match status" value="1"/>
</dbReference>
<organism evidence="2 3">
    <name type="scientific">Byssothecium circinans</name>
    <dbReference type="NCBI Taxonomy" id="147558"/>
    <lineage>
        <taxon>Eukaryota</taxon>
        <taxon>Fungi</taxon>
        <taxon>Dikarya</taxon>
        <taxon>Ascomycota</taxon>
        <taxon>Pezizomycotina</taxon>
        <taxon>Dothideomycetes</taxon>
        <taxon>Pleosporomycetidae</taxon>
        <taxon>Pleosporales</taxon>
        <taxon>Massarineae</taxon>
        <taxon>Massarinaceae</taxon>
        <taxon>Byssothecium</taxon>
    </lineage>
</organism>
<dbReference type="InterPro" id="IPR050275">
    <property type="entry name" value="PGM_Phosphatase"/>
</dbReference>
<name>A0A6A5TDR6_9PLEO</name>
<feature type="region of interest" description="Disordered" evidence="1">
    <location>
        <begin position="22"/>
        <end position="43"/>
    </location>
</feature>
<gene>
    <name evidence="2" type="ORF">CC80DRAFT_496812</name>
</gene>
<keyword evidence="3" id="KW-1185">Reference proteome</keyword>
<evidence type="ECO:0000313" key="3">
    <source>
        <dbReference type="Proteomes" id="UP000800035"/>
    </source>
</evidence>
<dbReference type="InterPro" id="IPR013078">
    <property type="entry name" value="His_Pase_superF_clade-1"/>
</dbReference>
<dbReference type="Pfam" id="PF00300">
    <property type="entry name" value="His_Phos_1"/>
    <property type="match status" value="1"/>
</dbReference>
<dbReference type="AlphaFoldDB" id="A0A6A5TDR6"/>
<dbReference type="OrthoDB" id="496981at2759"/>
<dbReference type="Proteomes" id="UP000800035">
    <property type="component" value="Unassembled WGS sequence"/>
</dbReference>
<dbReference type="SMART" id="SM00855">
    <property type="entry name" value="PGAM"/>
    <property type="match status" value="1"/>
</dbReference>
<dbReference type="InterPro" id="IPR029033">
    <property type="entry name" value="His_PPase_superfam"/>
</dbReference>
<dbReference type="CDD" id="cd07067">
    <property type="entry name" value="HP_PGM_like"/>
    <property type="match status" value="1"/>
</dbReference>
<accession>A0A6A5TDR6</accession>
<dbReference type="PANTHER" id="PTHR48100:SF54">
    <property type="entry name" value="PHOSPHATASE SPAC5H10.03-RELATED"/>
    <property type="match status" value="1"/>
</dbReference>
<dbReference type="InterPro" id="IPR001345">
    <property type="entry name" value="PG/BPGM_mutase_AS"/>
</dbReference>